<protein>
    <recommendedName>
        <fullName evidence="4">Lipoprotein</fullName>
    </recommendedName>
</protein>
<reference evidence="2 3" key="1">
    <citation type="submission" date="2018-08" db="EMBL/GenBank/DDBJ databases">
        <title>Isolation, diversity and antifungal activity of Actinobacteria from cow dung.</title>
        <authorList>
            <person name="Ling L."/>
        </authorList>
    </citation>
    <scope>NUCLEOTIDE SEQUENCE [LARGE SCALE GENOMIC DNA]</scope>
    <source>
        <strain evidence="2 3">NEAU-LLE</strain>
    </source>
</reference>
<comment type="caution">
    <text evidence="2">The sequence shown here is derived from an EMBL/GenBank/DDBJ whole genome shotgun (WGS) entry which is preliminary data.</text>
</comment>
<gene>
    <name evidence="2" type="ORF">DY023_00190</name>
</gene>
<dbReference type="OrthoDB" id="5075101at2"/>
<keyword evidence="3" id="KW-1185">Reference proteome</keyword>
<sequence>MSIKRVLLALPAVAVAVSLAACAPTPRPSVDDVSAGIQKIAKATGSESVFTDEISDCIAEKLVDSKISDAALVTIAEGKEPTGEEDQKLITKELDDAAKTCVTAE</sequence>
<evidence type="ECO:0008006" key="4">
    <source>
        <dbReference type="Google" id="ProtNLM"/>
    </source>
</evidence>
<evidence type="ECO:0000313" key="2">
    <source>
        <dbReference type="EMBL" id="REJ08746.1"/>
    </source>
</evidence>
<dbReference type="RefSeq" id="WP_116240333.1">
    <property type="nucleotide sequence ID" value="NZ_QUAB01000005.1"/>
</dbReference>
<dbReference type="PROSITE" id="PS51257">
    <property type="entry name" value="PROKAR_LIPOPROTEIN"/>
    <property type="match status" value="1"/>
</dbReference>
<dbReference type="AlphaFoldDB" id="A0A371NYH5"/>
<accession>A0A371NYH5</accession>
<keyword evidence="1" id="KW-0732">Signal</keyword>
<dbReference type="Proteomes" id="UP000262172">
    <property type="component" value="Unassembled WGS sequence"/>
</dbReference>
<feature type="signal peptide" evidence="1">
    <location>
        <begin position="1"/>
        <end position="23"/>
    </location>
</feature>
<dbReference type="EMBL" id="QUAB01000005">
    <property type="protein sequence ID" value="REJ08746.1"/>
    <property type="molecule type" value="Genomic_DNA"/>
</dbReference>
<organism evidence="2 3">
    <name type="scientific">Microbacterium bovistercoris</name>
    <dbReference type="NCBI Taxonomy" id="2293570"/>
    <lineage>
        <taxon>Bacteria</taxon>
        <taxon>Bacillati</taxon>
        <taxon>Actinomycetota</taxon>
        <taxon>Actinomycetes</taxon>
        <taxon>Micrococcales</taxon>
        <taxon>Microbacteriaceae</taxon>
        <taxon>Microbacterium</taxon>
    </lineage>
</organism>
<feature type="chain" id="PRO_5016630994" description="Lipoprotein" evidence="1">
    <location>
        <begin position="24"/>
        <end position="105"/>
    </location>
</feature>
<proteinExistence type="predicted"/>
<name>A0A371NYH5_9MICO</name>
<evidence type="ECO:0000256" key="1">
    <source>
        <dbReference type="SAM" id="SignalP"/>
    </source>
</evidence>
<evidence type="ECO:0000313" key="3">
    <source>
        <dbReference type="Proteomes" id="UP000262172"/>
    </source>
</evidence>